<dbReference type="GO" id="GO:0006355">
    <property type="term" value="P:regulation of DNA-templated transcription"/>
    <property type="evidence" value="ECO:0007669"/>
    <property type="project" value="TreeGrafter"/>
</dbReference>
<dbReference type="InterPro" id="IPR009210">
    <property type="entry name" value="ASCC1"/>
</dbReference>
<organism evidence="2 3">
    <name type="scientific">Brassica cretica</name>
    <name type="common">Mustard</name>
    <dbReference type="NCBI Taxonomy" id="69181"/>
    <lineage>
        <taxon>Eukaryota</taxon>
        <taxon>Viridiplantae</taxon>
        <taxon>Streptophyta</taxon>
        <taxon>Embryophyta</taxon>
        <taxon>Tracheophyta</taxon>
        <taxon>Spermatophyta</taxon>
        <taxon>Magnoliopsida</taxon>
        <taxon>eudicotyledons</taxon>
        <taxon>Gunneridae</taxon>
        <taxon>Pentapetalae</taxon>
        <taxon>rosids</taxon>
        <taxon>malvids</taxon>
        <taxon>Brassicales</taxon>
        <taxon>Brassicaceae</taxon>
        <taxon>Brassiceae</taxon>
        <taxon>Brassica</taxon>
    </lineage>
</organism>
<dbReference type="Gene3D" id="3.90.1140.10">
    <property type="entry name" value="Cyclic phosphodiesterase"/>
    <property type="match status" value="1"/>
</dbReference>
<proteinExistence type="predicted"/>
<protein>
    <recommendedName>
        <fullName evidence="1">A-kinase anchor protein 7-like phosphoesterase domain-containing protein</fullName>
    </recommendedName>
</protein>
<reference evidence="2" key="1">
    <citation type="submission" date="2019-12" db="EMBL/GenBank/DDBJ databases">
        <title>Genome sequencing and annotation of Brassica cretica.</title>
        <authorList>
            <person name="Studholme D.J."/>
            <person name="Sarris P.F."/>
        </authorList>
    </citation>
    <scope>NUCLEOTIDE SEQUENCE</scope>
    <source>
        <strain evidence="2">PFS-001/15</strain>
        <tissue evidence="2">Leaf</tissue>
    </source>
</reference>
<dbReference type="GO" id="GO:0005634">
    <property type="term" value="C:nucleus"/>
    <property type="evidence" value="ECO:0007669"/>
    <property type="project" value="TreeGrafter"/>
</dbReference>
<dbReference type="SUPFAM" id="SSF55144">
    <property type="entry name" value="LigT-like"/>
    <property type="match status" value="1"/>
</dbReference>
<evidence type="ECO:0000313" key="3">
    <source>
        <dbReference type="Proteomes" id="UP000712281"/>
    </source>
</evidence>
<evidence type="ECO:0000259" key="1">
    <source>
        <dbReference type="Pfam" id="PF10469"/>
    </source>
</evidence>
<dbReference type="PANTHER" id="PTHR13360">
    <property type="entry name" value="ACTIVATING SIGNAL COINTEGRATOR 1 COMPLEX SUBUNIT 1"/>
    <property type="match status" value="1"/>
</dbReference>
<dbReference type="InterPro" id="IPR009097">
    <property type="entry name" value="Cyclic_Pdiesterase"/>
</dbReference>
<feature type="non-terminal residue" evidence="2">
    <location>
        <position position="236"/>
    </location>
</feature>
<evidence type="ECO:0000313" key="2">
    <source>
        <dbReference type="EMBL" id="KAF2596241.1"/>
    </source>
</evidence>
<dbReference type="Proteomes" id="UP000712281">
    <property type="component" value="Unassembled WGS sequence"/>
</dbReference>
<comment type="caution">
    <text evidence="2">The sequence shown here is derived from an EMBL/GenBank/DDBJ whole genome shotgun (WGS) entry which is preliminary data.</text>
</comment>
<accession>A0A8S9KR38</accession>
<dbReference type="EMBL" id="QGKW02000717">
    <property type="protein sequence ID" value="KAF2596241.1"/>
    <property type="molecule type" value="Genomic_DNA"/>
</dbReference>
<sequence>VVKSPSLDYSHFVSLPLAIHPELVAKLVNFQNSILGNHSIAGDEQDVQSSTLFDLGIEKSIFIKPSTFHSTVLMLKLWNKDRFNTARDVLKSISPSVMDALDNRPIFIRLKGLDCMRGSLAKARVLYIPVEEIGDEGRLLQVITDAFVKAGLVLEKDANQSLKLHATVMNARHRKRKDKRKKMDSFDAREIHKQFGNEDWGEYLIQEAHLSQRFVFDQSGYYHCCASIPFPGEHRD</sequence>
<feature type="domain" description="A-kinase anchor protein 7-like phosphoesterase" evidence="1">
    <location>
        <begin position="9"/>
        <end position="230"/>
    </location>
</feature>
<name>A0A8S9KR38_BRACR</name>
<gene>
    <name evidence="2" type="ORF">F2Q68_00012370</name>
</gene>
<dbReference type="GO" id="GO:0006307">
    <property type="term" value="P:DNA alkylation repair"/>
    <property type="evidence" value="ECO:0007669"/>
    <property type="project" value="InterPro"/>
</dbReference>
<dbReference type="PANTHER" id="PTHR13360:SF1">
    <property type="entry name" value="ACTIVATING SIGNAL COINTEGRATOR 1 COMPLEX SUBUNIT 1"/>
    <property type="match status" value="1"/>
</dbReference>
<dbReference type="InterPro" id="IPR019510">
    <property type="entry name" value="AKAP7-like_phosphoesterase"/>
</dbReference>
<dbReference type="AlphaFoldDB" id="A0A8S9KR38"/>
<dbReference type="Pfam" id="PF10469">
    <property type="entry name" value="AKAP7_NLS"/>
    <property type="match status" value="1"/>
</dbReference>